<dbReference type="RefSeq" id="WP_101767441.1">
    <property type="nucleotide sequence ID" value="NZ_BPPU01000003.1"/>
</dbReference>
<protein>
    <submittedName>
        <fullName evidence="2">Uncharacterized protein</fullName>
    </submittedName>
</protein>
<dbReference type="AlphaFoldDB" id="A0A2N4UW50"/>
<feature type="signal peptide" evidence="1">
    <location>
        <begin position="1"/>
        <end position="21"/>
    </location>
</feature>
<reference evidence="2 3" key="1">
    <citation type="journal article" date="2018" name="Syst. Appl. Microbiol.">
        <title>Photobacterium carnosum sp. nov., isolated from spoiled modified atmosphere packaged poultry meat.</title>
        <authorList>
            <person name="Hilgarth M."/>
            <person name="Fuertes S."/>
            <person name="Ehrmann M."/>
            <person name="Vogel R.F."/>
        </authorList>
    </citation>
    <scope>NUCLEOTIDE SEQUENCE [LARGE SCALE GENOMIC DNA]</scope>
    <source>
        <strain evidence="2 3">TMW 2.2021</strain>
    </source>
</reference>
<keyword evidence="1" id="KW-0732">Signal</keyword>
<feature type="chain" id="PRO_5014684978" evidence="1">
    <location>
        <begin position="22"/>
        <end position="155"/>
    </location>
</feature>
<sequence>MKKPRILSLALSLITTFSVLSSPYIQIQENTHISSVEDVNQDGIKDSINTFITSISNKRNKAALTLYAIALQHSLSVVTKDEAAIVNNQLITASRCILLTTKSKGDMNYQPYEMGEIKVMTINTGHKQHDYARFMSLCYEMEQSVNFTDCNKMKI</sequence>
<accession>A0A2N4UW50</accession>
<dbReference type="Proteomes" id="UP000234420">
    <property type="component" value="Unassembled WGS sequence"/>
</dbReference>
<keyword evidence="3" id="KW-1185">Reference proteome</keyword>
<comment type="caution">
    <text evidence="2">The sequence shown here is derived from an EMBL/GenBank/DDBJ whole genome shotgun (WGS) entry which is preliminary data.</text>
</comment>
<evidence type="ECO:0000313" key="2">
    <source>
        <dbReference type="EMBL" id="PLC59238.1"/>
    </source>
</evidence>
<evidence type="ECO:0000313" key="3">
    <source>
        <dbReference type="Proteomes" id="UP000234420"/>
    </source>
</evidence>
<proteinExistence type="predicted"/>
<gene>
    <name evidence="2" type="ORF">CIK00_02945</name>
</gene>
<name>A0A2N4UW50_9GAMM</name>
<dbReference type="GeneID" id="69965882"/>
<evidence type="ECO:0000256" key="1">
    <source>
        <dbReference type="SAM" id="SignalP"/>
    </source>
</evidence>
<dbReference type="EMBL" id="NPIB01000002">
    <property type="protein sequence ID" value="PLC59238.1"/>
    <property type="molecule type" value="Genomic_DNA"/>
</dbReference>
<organism evidence="2 3">
    <name type="scientific">Photobacterium carnosum</name>
    <dbReference type="NCBI Taxonomy" id="2023717"/>
    <lineage>
        <taxon>Bacteria</taxon>
        <taxon>Pseudomonadati</taxon>
        <taxon>Pseudomonadota</taxon>
        <taxon>Gammaproteobacteria</taxon>
        <taxon>Vibrionales</taxon>
        <taxon>Vibrionaceae</taxon>
        <taxon>Photobacterium</taxon>
    </lineage>
</organism>